<protein>
    <recommendedName>
        <fullName evidence="3">Profilin</fullName>
    </recommendedName>
</protein>
<evidence type="ECO:0000313" key="2">
    <source>
        <dbReference type="Proteomes" id="UP000318988"/>
    </source>
</evidence>
<dbReference type="EMBL" id="MK883718">
    <property type="protein sequence ID" value="QDB73816.1"/>
    <property type="molecule type" value="Genomic_DNA"/>
</dbReference>
<keyword evidence="2" id="KW-1185">Reference proteome</keyword>
<sequence>MKNIWDINIFEASELDGADGVIIVSDGKATLTSGLTYEDTTYALGDLALLKSTGDSLEERLQGFAFKEGTSTTLMCTTRTVQLGNGVYMVIAVCPKFSNINKDDADAVNDVVVLFVGDAMADLMNAGEAANED</sequence>
<dbReference type="Proteomes" id="UP000318988">
    <property type="component" value="Segment"/>
</dbReference>
<gene>
    <name evidence="1" type="ORF">ECP32DNA_00191</name>
</gene>
<evidence type="ECO:0008006" key="3">
    <source>
        <dbReference type="Google" id="ProtNLM"/>
    </source>
</evidence>
<accession>A0A4Y5TYS4</accession>
<proteinExistence type="predicted"/>
<evidence type="ECO:0000313" key="1">
    <source>
        <dbReference type="EMBL" id="QDB73816.1"/>
    </source>
</evidence>
<name>A0A4Y5TYS4_9CAUD</name>
<organism evidence="1 2">
    <name type="scientific">Escherichia phage vB_EcoM-ECP32</name>
    <dbReference type="NCBI Taxonomy" id="2576874"/>
    <lineage>
        <taxon>Viruses</taxon>
        <taxon>Duplodnaviria</taxon>
        <taxon>Heunggongvirae</taxon>
        <taxon>Uroviricota</taxon>
        <taxon>Caudoviricetes</taxon>
        <taxon>Vequintavirinae</taxon>
        <taxon>Vequintavirus</taxon>
        <taxon>Vequintavirus ECP32</taxon>
    </lineage>
</organism>
<reference evidence="1 2" key="1">
    <citation type="submission" date="2019-05" db="EMBL/GenBank/DDBJ databases">
        <title>Complete genome sequence of E. coli infecting phage vB_EcoM-ECP26 and vB_EcoM-ECP32.</title>
        <authorList>
            <person name="Park D."/>
            <person name="Park J."/>
        </authorList>
    </citation>
    <scope>NUCLEOTIDE SEQUENCE [LARGE SCALE GENOMIC DNA]</scope>
</reference>